<dbReference type="AlphaFoldDB" id="A0A7E4V8J4"/>
<evidence type="ECO:0000313" key="5">
    <source>
        <dbReference type="WBParaSite" id="Pan_g17840.t1"/>
    </source>
</evidence>
<reference evidence="4" key="1">
    <citation type="journal article" date="2013" name="Genetics">
        <title>The draft genome and transcriptome of Panagrellus redivivus are shaped by the harsh demands of a free-living lifestyle.</title>
        <authorList>
            <person name="Srinivasan J."/>
            <person name="Dillman A.R."/>
            <person name="Macchietto M.G."/>
            <person name="Heikkinen L."/>
            <person name="Lakso M."/>
            <person name="Fracchia K.M."/>
            <person name="Antoshechkin I."/>
            <person name="Mortazavi A."/>
            <person name="Wong G."/>
            <person name="Sternberg P.W."/>
        </authorList>
    </citation>
    <scope>NUCLEOTIDE SEQUENCE [LARGE SCALE GENOMIC DNA]</scope>
    <source>
        <strain evidence="4">MT8872</strain>
    </source>
</reference>
<keyword evidence="4" id="KW-1185">Reference proteome</keyword>
<feature type="region of interest" description="Disordered" evidence="1">
    <location>
        <begin position="190"/>
        <end position="271"/>
    </location>
</feature>
<organism evidence="4 5">
    <name type="scientific">Panagrellus redivivus</name>
    <name type="common">Microworm</name>
    <dbReference type="NCBI Taxonomy" id="6233"/>
    <lineage>
        <taxon>Eukaryota</taxon>
        <taxon>Metazoa</taxon>
        <taxon>Ecdysozoa</taxon>
        <taxon>Nematoda</taxon>
        <taxon>Chromadorea</taxon>
        <taxon>Rhabditida</taxon>
        <taxon>Tylenchina</taxon>
        <taxon>Panagrolaimomorpha</taxon>
        <taxon>Panagrolaimoidea</taxon>
        <taxon>Panagrolaimidae</taxon>
        <taxon>Panagrellus</taxon>
    </lineage>
</organism>
<keyword evidence="2" id="KW-0472">Membrane</keyword>
<sequence length="271" mass="29626">MEYFSAVLQLVFLSVCKVQGKVDLKKGRIERVSFDGDALVIVVDNSGGNYGDLVICFASLPEEVYRTCPSGFTGTSISLKSYTTREVTLNRQGELLEKEAYGIGPVAFNENKTLNITVAELPNALAIVTLQNAEIFEPEKPEKPKSFIKKKSNASVKIVAVVVVLILVGVITGILVWFCVIRKSKSEQMAEFDDQDDSPPPQQFRRATSQNLSAKLPAKSISNKTTTPIQTAVSPRQVTYSNLGENTPSPSMAKPPNVTTSNSRAHQLQML</sequence>
<reference evidence="5" key="2">
    <citation type="submission" date="2020-10" db="UniProtKB">
        <authorList>
            <consortium name="WormBaseParasite"/>
        </authorList>
    </citation>
    <scope>IDENTIFICATION</scope>
</reference>
<protein>
    <submittedName>
        <fullName evidence="5">Uncharacterized protein</fullName>
    </submittedName>
</protein>
<keyword evidence="2" id="KW-1133">Transmembrane helix</keyword>
<evidence type="ECO:0000256" key="3">
    <source>
        <dbReference type="SAM" id="SignalP"/>
    </source>
</evidence>
<feature type="signal peptide" evidence="3">
    <location>
        <begin position="1"/>
        <end position="20"/>
    </location>
</feature>
<evidence type="ECO:0000256" key="2">
    <source>
        <dbReference type="SAM" id="Phobius"/>
    </source>
</evidence>
<proteinExistence type="predicted"/>
<dbReference type="Proteomes" id="UP000492821">
    <property type="component" value="Unassembled WGS sequence"/>
</dbReference>
<keyword evidence="3" id="KW-0732">Signal</keyword>
<evidence type="ECO:0000313" key="4">
    <source>
        <dbReference type="Proteomes" id="UP000492821"/>
    </source>
</evidence>
<feature type="chain" id="PRO_5028936843" evidence="3">
    <location>
        <begin position="21"/>
        <end position="271"/>
    </location>
</feature>
<feature type="compositionally biased region" description="Polar residues" evidence="1">
    <location>
        <begin position="220"/>
        <end position="250"/>
    </location>
</feature>
<name>A0A7E4V8J4_PANRE</name>
<keyword evidence="2" id="KW-0812">Transmembrane</keyword>
<evidence type="ECO:0000256" key="1">
    <source>
        <dbReference type="SAM" id="MobiDB-lite"/>
    </source>
</evidence>
<feature type="transmembrane region" description="Helical" evidence="2">
    <location>
        <begin position="158"/>
        <end position="180"/>
    </location>
</feature>
<feature type="compositionally biased region" description="Polar residues" evidence="1">
    <location>
        <begin position="257"/>
        <end position="271"/>
    </location>
</feature>
<accession>A0A7E4V8J4</accession>
<dbReference type="WBParaSite" id="Pan_g17840.t1">
    <property type="protein sequence ID" value="Pan_g17840.t1"/>
    <property type="gene ID" value="Pan_g17840"/>
</dbReference>